<dbReference type="InterPro" id="IPR014710">
    <property type="entry name" value="RmlC-like_jellyroll"/>
</dbReference>
<keyword evidence="1" id="KW-0805">Transcription regulation</keyword>
<dbReference type="GO" id="GO:0003700">
    <property type="term" value="F:DNA-binding transcription factor activity"/>
    <property type="evidence" value="ECO:0007669"/>
    <property type="project" value="InterPro"/>
</dbReference>
<evidence type="ECO:0000313" key="6">
    <source>
        <dbReference type="Proteomes" id="UP000276128"/>
    </source>
</evidence>
<name>A0A430JFQ7_9BACL</name>
<evidence type="ECO:0000259" key="4">
    <source>
        <dbReference type="PROSITE" id="PS01124"/>
    </source>
</evidence>
<dbReference type="Gene3D" id="1.10.10.60">
    <property type="entry name" value="Homeodomain-like"/>
    <property type="match status" value="2"/>
</dbReference>
<dbReference type="InterPro" id="IPR018062">
    <property type="entry name" value="HTH_AraC-typ_CS"/>
</dbReference>
<dbReference type="CDD" id="cd02208">
    <property type="entry name" value="cupin_RmlC-like"/>
    <property type="match status" value="1"/>
</dbReference>
<accession>A0A430JFQ7</accession>
<dbReference type="PROSITE" id="PS01124">
    <property type="entry name" value="HTH_ARAC_FAMILY_2"/>
    <property type="match status" value="1"/>
</dbReference>
<dbReference type="SUPFAM" id="SSF51215">
    <property type="entry name" value="Regulatory protein AraC"/>
    <property type="match status" value="1"/>
</dbReference>
<proteinExistence type="predicted"/>
<organism evidence="5 6">
    <name type="scientific">Paenibacillus whitsoniae</name>
    <dbReference type="NCBI Taxonomy" id="2496558"/>
    <lineage>
        <taxon>Bacteria</taxon>
        <taxon>Bacillati</taxon>
        <taxon>Bacillota</taxon>
        <taxon>Bacilli</taxon>
        <taxon>Bacillales</taxon>
        <taxon>Paenibacillaceae</taxon>
        <taxon>Paenibacillus</taxon>
    </lineage>
</organism>
<dbReference type="SUPFAM" id="SSF46689">
    <property type="entry name" value="Homeodomain-like"/>
    <property type="match status" value="2"/>
</dbReference>
<dbReference type="PROSITE" id="PS00041">
    <property type="entry name" value="HTH_ARAC_FAMILY_1"/>
    <property type="match status" value="1"/>
</dbReference>
<dbReference type="PRINTS" id="PR00032">
    <property type="entry name" value="HTHARAC"/>
</dbReference>
<dbReference type="InterPro" id="IPR013096">
    <property type="entry name" value="Cupin_2"/>
</dbReference>
<dbReference type="InterPro" id="IPR009057">
    <property type="entry name" value="Homeodomain-like_sf"/>
</dbReference>
<dbReference type="InterPro" id="IPR020449">
    <property type="entry name" value="Tscrpt_reg_AraC-type_HTH"/>
</dbReference>
<evidence type="ECO:0000256" key="3">
    <source>
        <dbReference type="ARBA" id="ARBA00023163"/>
    </source>
</evidence>
<comment type="caution">
    <text evidence="5">The sequence shown here is derived from an EMBL/GenBank/DDBJ whole genome shotgun (WGS) entry which is preliminary data.</text>
</comment>
<keyword evidence="3" id="KW-0804">Transcription</keyword>
<dbReference type="AlphaFoldDB" id="A0A430JFQ7"/>
<reference evidence="5 6" key="1">
    <citation type="submission" date="2018-12" db="EMBL/GenBank/DDBJ databases">
        <title>Bacillus ochoae sp. nov., Paenibacillus whitsoniae sp. nov., Paenibacillus spiritus sp. nov. Isolated from the Mars Exploration Rover during spacecraft assembly.</title>
        <authorList>
            <person name="Seuylemezian A."/>
            <person name="Vaishampayan P."/>
        </authorList>
    </citation>
    <scope>NUCLEOTIDE SEQUENCE [LARGE SCALE GENOMIC DNA]</scope>
    <source>
        <strain evidence="5 6">MER 54</strain>
    </source>
</reference>
<dbReference type="SMART" id="SM00342">
    <property type="entry name" value="HTH_ARAC"/>
    <property type="match status" value="1"/>
</dbReference>
<keyword evidence="2" id="KW-0238">DNA-binding</keyword>
<dbReference type="Pfam" id="PF12833">
    <property type="entry name" value="HTH_18"/>
    <property type="match status" value="1"/>
</dbReference>
<dbReference type="Gene3D" id="2.60.120.10">
    <property type="entry name" value="Jelly Rolls"/>
    <property type="match status" value="1"/>
</dbReference>
<dbReference type="InterPro" id="IPR037923">
    <property type="entry name" value="HTH-like"/>
</dbReference>
<keyword evidence="6" id="KW-1185">Reference proteome</keyword>
<protein>
    <submittedName>
        <fullName evidence="5">AraC family transcriptional regulator</fullName>
    </submittedName>
</protein>
<feature type="domain" description="HTH araC/xylS-type" evidence="4">
    <location>
        <begin position="272"/>
        <end position="370"/>
    </location>
</feature>
<dbReference type="GO" id="GO:0043565">
    <property type="term" value="F:sequence-specific DNA binding"/>
    <property type="evidence" value="ECO:0007669"/>
    <property type="project" value="InterPro"/>
</dbReference>
<dbReference type="OrthoDB" id="9799319at2"/>
<evidence type="ECO:0000256" key="2">
    <source>
        <dbReference type="ARBA" id="ARBA00023125"/>
    </source>
</evidence>
<dbReference type="Proteomes" id="UP000276128">
    <property type="component" value="Unassembled WGS sequence"/>
</dbReference>
<dbReference type="PANTHER" id="PTHR43280">
    <property type="entry name" value="ARAC-FAMILY TRANSCRIPTIONAL REGULATOR"/>
    <property type="match status" value="1"/>
</dbReference>
<sequence>MGDPHILLAVRPPGRQSEIVVIREIFEFVHPAWPLWLVEYALILEEKKGESLLEWDTFILKSDIRGMMEAGSDRKEVPLMTDILAVYDKEHVEYEDPNFRMKIWTIHHPSQAFDQYGPWHYHEEVEWITVLSGTMTMETTHAAYTLQGGDVAMLGSNELHRSHKYGHAPLIYLVCHVDMSAFMDPSLLTYLAAFTGRSANVTLLNEALQKYPLSQQAIHELLHHMLRDITAKQRGYEFAVNASLKKLLHTLIQVDDEEIIKPMDPQLAIKLRPALAYIEQQLEGSCQIADISGKLNYNSSYFAKLFKKGMGMTFTSYVQMRRMKRAERLLLTEAWSVTEISARVGFTSPAQFYQLFKRHFGCSPKQFVERRQVKSSLAQPDTAPASSRSFP</sequence>
<dbReference type="InterPro" id="IPR018060">
    <property type="entry name" value="HTH_AraC"/>
</dbReference>
<evidence type="ECO:0000313" key="5">
    <source>
        <dbReference type="EMBL" id="RTE09892.1"/>
    </source>
</evidence>
<dbReference type="PANTHER" id="PTHR43280:SF2">
    <property type="entry name" value="HTH-TYPE TRANSCRIPTIONAL REGULATOR EXSA"/>
    <property type="match status" value="1"/>
</dbReference>
<dbReference type="Pfam" id="PF07883">
    <property type="entry name" value="Cupin_2"/>
    <property type="match status" value="1"/>
</dbReference>
<dbReference type="EMBL" id="RXHU01000025">
    <property type="protein sequence ID" value="RTE09892.1"/>
    <property type="molecule type" value="Genomic_DNA"/>
</dbReference>
<gene>
    <name evidence="5" type="ORF">EJQ19_10200</name>
</gene>
<evidence type="ECO:0000256" key="1">
    <source>
        <dbReference type="ARBA" id="ARBA00023015"/>
    </source>
</evidence>